<dbReference type="STRING" id="50429.A0A2B4SZP8"/>
<feature type="coiled-coil region" evidence="7">
    <location>
        <begin position="134"/>
        <end position="189"/>
    </location>
</feature>
<keyword evidence="2" id="KW-0479">Metal-binding</keyword>
<evidence type="ECO:0000256" key="7">
    <source>
        <dbReference type="SAM" id="Coils"/>
    </source>
</evidence>
<dbReference type="InterPro" id="IPR027806">
    <property type="entry name" value="HARBI1_dom"/>
</dbReference>
<dbReference type="Pfam" id="PF13359">
    <property type="entry name" value="DDE_Tnp_4"/>
    <property type="match status" value="1"/>
</dbReference>
<dbReference type="Gene3D" id="6.20.210.20">
    <property type="entry name" value="THAP domain"/>
    <property type="match status" value="1"/>
</dbReference>
<name>A0A2B4SZP8_STYPI</name>
<keyword evidence="11" id="KW-1185">Reference proteome</keyword>
<protein>
    <submittedName>
        <fullName evidence="10">THAP domain-containing protein 6</fullName>
    </submittedName>
</protein>
<dbReference type="SMART" id="SM00692">
    <property type="entry name" value="DM3"/>
    <property type="match status" value="1"/>
</dbReference>
<comment type="cofactor">
    <cofactor evidence="1">
        <name>a divalent metal cation</name>
        <dbReference type="ChEBI" id="CHEBI:60240"/>
    </cofactor>
</comment>
<evidence type="ECO:0000256" key="4">
    <source>
        <dbReference type="ARBA" id="ARBA00022833"/>
    </source>
</evidence>
<dbReference type="EMBL" id="LSMT01000003">
    <property type="protein sequence ID" value="PFX34573.1"/>
    <property type="molecule type" value="Genomic_DNA"/>
</dbReference>
<feature type="domain" description="THAP-type" evidence="9">
    <location>
        <begin position="1"/>
        <end position="88"/>
    </location>
</feature>
<dbReference type="Pfam" id="PF13613">
    <property type="entry name" value="HTH_Tnp_4"/>
    <property type="match status" value="1"/>
</dbReference>
<dbReference type="OrthoDB" id="5957773at2759"/>
<dbReference type="InterPro" id="IPR006612">
    <property type="entry name" value="THAP_Znf"/>
</dbReference>
<evidence type="ECO:0000256" key="6">
    <source>
        <dbReference type="PROSITE-ProRule" id="PRU00309"/>
    </source>
</evidence>
<dbReference type="GO" id="GO:0008270">
    <property type="term" value="F:zinc ion binding"/>
    <property type="evidence" value="ECO:0007669"/>
    <property type="project" value="UniProtKB-KW"/>
</dbReference>
<feature type="region of interest" description="Disordered" evidence="8">
    <location>
        <begin position="89"/>
        <end position="110"/>
    </location>
</feature>
<evidence type="ECO:0000256" key="3">
    <source>
        <dbReference type="ARBA" id="ARBA00022771"/>
    </source>
</evidence>
<evidence type="ECO:0000256" key="1">
    <source>
        <dbReference type="ARBA" id="ARBA00001968"/>
    </source>
</evidence>
<proteinExistence type="predicted"/>
<keyword evidence="4" id="KW-0862">Zinc</keyword>
<evidence type="ECO:0000313" key="10">
    <source>
        <dbReference type="EMBL" id="PFX34573.1"/>
    </source>
</evidence>
<sequence length="465" mass="52659">MPTHCCVPLCHQRGYLSTSGEKISYFTFPKDKVLKRQWIHAIRREEGPEFKILSSTKVCSLHFKTTDLKKSLNGIITLKSKGVVPSKFSWTSEKSKRKSPRKIQTTESTKPATNILQPEATTSDCADDITETILENSEEDINSLKEKILSLERNLNTAQERVNDLEKENKALRAEVKRLEGQKKSSESRVFTVEHFKSKEDICYYTGFPSYETFLAVYSFLDPGENGENIRYCTASTRDRSVPDNFSYVDDSASGSSETTYSEYEPEENRRLRGRPRALKAIEEFFLVLCRLRLGFGEKHLGHLYGVSESTVSRILIPWINFMYLKFGQICIWPSREKVDECMPESFPQKYKSTRVIIDCKEVRCQIPSSLLLNNELSSSYKNHVTLKGLIGIAPSGTVTFISQLYTGNISDREIVTRSGLLSLDFTSGDSVMADKDFTIEDILPLGVSLNIPPFLGGDSQMSPD</sequence>
<keyword evidence="3 6" id="KW-0863">Zinc-finger</keyword>
<dbReference type="AlphaFoldDB" id="A0A2B4SZP8"/>
<organism evidence="10 11">
    <name type="scientific">Stylophora pistillata</name>
    <name type="common">Smooth cauliflower coral</name>
    <dbReference type="NCBI Taxonomy" id="50429"/>
    <lineage>
        <taxon>Eukaryota</taxon>
        <taxon>Metazoa</taxon>
        <taxon>Cnidaria</taxon>
        <taxon>Anthozoa</taxon>
        <taxon>Hexacorallia</taxon>
        <taxon>Scleractinia</taxon>
        <taxon>Astrocoeniina</taxon>
        <taxon>Pocilloporidae</taxon>
        <taxon>Stylophora</taxon>
    </lineage>
</organism>
<dbReference type="Pfam" id="PF05485">
    <property type="entry name" value="THAP"/>
    <property type="match status" value="1"/>
</dbReference>
<dbReference type="GO" id="GO:0003677">
    <property type="term" value="F:DNA binding"/>
    <property type="evidence" value="ECO:0007669"/>
    <property type="project" value="UniProtKB-UniRule"/>
</dbReference>
<dbReference type="InterPro" id="IPR027805">
    <property type="entry name" value="Transposase_HTH_dom"/>
</dbReference>
<evidence type="ECO:0000313" key="11">
    <source>
        <dbReference type="Proteomes" id="UP000225706"/>
    </source>
</evidence>
<comment type="caution">
    <text evidence="10">The sequence shown here is derived from an EMBL/GenBank/DDBJ whole genome shotgun (WGS) entry which is preliminary data.</text>
</comment>
<dbReference type="SUPFAM" id="SSF57716">
    <property type="entry name" value="Glucocorticoid receptor-like (DNA-binding domain)"/>
    <property type="match status" value="1"/>
</dbReference>
<evidence type="ECO:0000256" key="5">
    <source>
        <dbReference type="ARBA" id="ARBA00023125"/>
    </source>
</evidence>
<keyword evidence="7" id="KW-0175">Coiled coil</keyword>
<dbReference type="PANTHER" id="PTHR23080:SF133">
    <property type="entry name" value="SI:CH211-262I1.5-RELATED"/>
    <property type="match status" value="1"/>
</dbReference>
<dbReference type="Proteomes" id="UP000225706">
    <property type="component" value="Unassembled WGS sequence"/>
</dbReference>
<dbReference type="PANTHER" id="PTHR23080">
    <property type="entry name" value="THAP DOMAIN PROTEIN"/>
    <property type="match status" value="1"/>
</dbReference>
<evidence type="ECO:0000256" key="8">
    <source>
        <dbReference type="SAM" id="MobiDB-lite"/>
    </source>
</evidence>
<evidence type="ECO:0000259" key="9">
    <source>
        <dbReference type="PROSITE" id="PS50950"/>
    </source>
</evidence>
<keyword evidence="5 6" id="KW-0238">DNA-binding</keyword>
<dbReference type="Gene3D" id="1.20.5.1700">
    <property type="match status" value="1"/>
</dbReference>
<accession>A0A2B4SZP8</accession>
<reference evidence="11" key="1">
    <citation type="journal article" date="2017" name="bioRxiv">
        <title>Comparative analysis of the genomes of Stylophora pistillata and Acropora digitifera provides evidence for extensive differences between species of corals.</title>
        <authorList>
            <person name="Voolstra C.R."/>
            <person name="Li Y."/>
            <person name="Liew Y.J."/>
            <person name="Baumgarten S."/>
            <person name="Zoccola D."/>
            <person name="Flot J.-F."/>
            <person name="Tambutte S."/>
            <person name="Allemand D."/>
            <person name="Aranda M."/>
        </authorList>
    </citation>
    <scope>NUCLEOTIDE SEQUENCE [LARGE SCALE GENOMIC DNA]</scope>
</reference>
<evidence type="ECO:0000256" key="2">
    <source>
        <dbReference type="ARBA" id="ARBA00022723"/>
    </source>
</evidence>
<dbReference type="InterPro" id="IPR038441">
    <property type="entry name" value="THAP_Znf_sf"/>
</dbReference>
<dbReference type="SMART" id="SM00980">
    <property type="entry name" value="THAP"/>
    <property type="match status" value="1"/>
</dbReference>
<dbReference type="PROSITE" id="PS50950">
    <property type="entry name" value="ZF_THAP"/>
    <property type="match status" value="1"/>
</dbReference>
<gene>
    <name evidence="10" type="primary">THAP6</name>
    <name evidence="10" type="ORF">AWC38_SpisGene420</name>
</gene>